<accession>A0ABQ0KVD4</accession>
<evidence type="ECO:0000313" key="2">
    <source>
        <dbReference type="EMBL" id="GAT42874.1"/>
    </source>
</evidence>
<evidence type="ECO:0000256" key="1">
    <source>
        <dbReference type="SAM" id="MobiDB-lite"/>
    </source>
</evidence>
<keyword evidence="3" id="KW-1185">Reference proteome</keyword>
<sequence>MSFAKITSREMEKEERSTFAMLFVPAQGDDGDDGKRGRGGHSAAESDDELEWVELRLCWLIPEPFLPPSRASFTTGRWVWRRAATKQLYNEARVDGDGRASSTFGVETGDHSWSGHVPRTKTRYASPPRVVLPRHKYPFDFISRSILAKHEIAARPTSSRPAYTPGSALIDVRLPIGGVVDKPPIIRPGLRKAETPASGAFNTPRMKPAHTQPSRMRPHHTPRIPVAVLSVVDASWLVAGAPPPSTCRKIADTHLEYARLRRCGRG</sequence>
<dbReference type="Proteomes" id="UP000815677">
    <property type="component" value="Unassembled WGS sequence"/>
</dbReference>
<name>A0ABQ0KVD4_MYCCL</name>
<gene>
    <name evidence="2" type="ORF">MCHLO_00571</name>
</gene>
<organism evidence="2 3">
    <name type="scientific">Mycena chlorophos</name>
    <name type="common">Agaric fungus</name>
    <name type="synonym">Agaricus chlorophos</name>
    <dbReference type="NCBI Taxonomy" id="658473"/>
    <lineage>
        <taxon>Eukaryota</taxon>
        <taxon>Fungi</taxon>
        <taxon>Dikarya</taxon>
        <taxon>Basidiomycota</taxon>
        <taxon>Agaricomycotina</taxon>
        <taxon>Agaricomycetes</taxon>
        <taxon>Agaricomycetidae</taxon>
        <taxon>Agaricales</taxon>
        <taxon>Marasmiineae</taxon>
        <taxon>Mycenaceae</taxon>
        <taxon>Mycena</taxon>
    </lineage>
</organism>
<dbReference type="EMBL" id="DF838362">
    <property type="protein sequence ID" value="GAT42874.1"/>
    <property type="molecule type" value="Genomic_DNA"/>
</dbReference>
<reference evidence="2" key="1">
    <citation type="submission" date="2014-09" db="EMBL/GenBank/DDBJ databases">
        <title>Genome sequence of the luminous mushroom Mycena chlorophos for searching fungal bioluminescence genes.</title>
        <authorList>
            <person name="Tanaka Y."/>
            <person name="Kasuga D."/>
            <person name="Oba Y."/>
            <person name="Hase S."/>
            <person name="Sato K."/>
            <person name="Oba Y."/>
            <person name="Sakakibara Y."/>
        </authorList>
    </citation>
    <scope>NUCLEOTIDE SEQUENCE</scope>
</reference>
<feature type="compositionally biased region" description="Basic and acidic residues" evidence="1">
    <location>
        <begin position="7"/>
        <end position="17"/>
    </location>
</feature>
<protein>
    <submittedName>
        <fullName evidence="2">Uncharacterized protein</fullName>
    </submittedName>
</protein>
<feature type="region of interest" description="Disordered" evidence="1">
    <location>
        <begin position="189"/>
        <end position="220"/>
    </location>
</feature>
<evidence type="ECO:0000313" key="3">
    <source>
        <dbReference type="Proteomes" id="UP000815677"/>
    </source>
</evidence>
<proteinExistence type="predicted"/>
<feature type="region of interest" description="Disordered" evidence="1">
    <location>
        <begin position="1"/>
        <end position="45"/>
    </location>
</feature>